<evidence type="ECO:0000313" key="3">
    <source>
        <dbReference type="Proteomes" id="UP000013520"/>
    </source>
</evidence>
<feature type="region of interest" description="Disordered" evidence="1">
    <location>
        <begin position="56"/>
        <end position="119"/>
    </location>
</feature>
<feature type="compositionally biased region" description="Basic and acidic residues" evidence="1">
    <location>
        <begin position="75"/>
        <end position="90"/>
    </location>
</feature>
<dbReference type="RefSeq" id="WP_006520262.1">
    <property type="nucleotide sequence ID" value="NC_021184.1"/>
</dbReference>
<protein>
    <submittedName>
        <fullName evidence="2">Uncharacterized protein</fullName>
    </submittedName>
</protein>
<feature type="compositionally biased region" description="Low complexity" evidence="1">
    <location>
        <begin position="60"/>
        <end position="74"/>
    </location>
</feature>
<dbReference type="HOGENOM" id="CLU_157110_0_0_9"/>
<evidence type="ECO:0000256" key="1">
    <source>
        <dbReference type="SAM" id="MobiDB-lite"/>
    </source>
</evidence>
<accession>R4KTD6</accession>
<dbReference type="OrthoDB" id="1708300at2"/>
<gene>
    <name evidence="2" type="ORF">Desgi_3548</name>
</gene>
<name>R4KTD6_9FIRM</name>
<feature type="compositionally biased region" description="Low complexity" evidence="1">
    <location>
        <begin position="91"/>
        <end position="105"/>
    </location>
</feature>
<dbReference type="AlphaFoldDB" id="R4KTD6"/>
<sequence length="119" mass="13853">MSTTELKIPFPSERLDALRFFMEKKDQTIEQELKDYLNKTYERMVPLNVREYVESRLELETTQEQTAETQSTPAPRERQPRASRRQREQAATEAPSAPEAQSEAETPAEEEAQGMTMRM</sequence>
<evidence type="ECO:0000313" key="2">
    <source>
        <dbReference type="EMBL" id="AGL02871.1"/>
    </source>
</evidence>
<dbReference type="Proteomes" id="UP000013520">
    <property type="component" value="Chromosome"/>
</dbReference>
<proteinExistence type="predicted"/>
<dbReference type="KEGG" id="dgi:Desgi_3548"/>
<dbReference type="InterPro" id="IPR046085">
    <property type="entry name" value="DUF6103"/>
</dbReference>
<dbReference type="STRING" id="767817.Desgi_3548"/>
<dbReference type="Pfam" id="PF19598">
    <property type="entry name" value="DUF6103"/>
    <property type="match status" value="1"/>
</dbReference>
<keyword evidence="3" id="KW-1185">Reference proteome</keyword>
<dbReference type="eggNOG" id="ENOG50334D3">
    <property type="taxonomic scope" value="Bacteria"/>
</dbReference>
<reference evidence="2 3" key="1">
    <citation type="submission" date="2012-01" db="EMBL/GenBank/DDBJ databases">
        <title>Complete sequence of Desulfotomaculum gibsoniae DSM 7213.</title>
        <authorList>
            <consortium name="US DOE Joint Genome Institute"/>
            <person name="Lucas S."/>
            <person name="Han J."/>
            <person name="Lapidus A."/>
            <person name="Cheng J.-F."/>
            <person name="Goodwin L."/>
            <person name="Pitluck S."/>
            <person name="Peters L."/>
            <person name="Ovchinnikova G."/>
            <person name="Teshima H."/>
            <person name="Detter J.C."/>
            <person name="Han C."/>
            <person name="Tapia R."/>
            <person name="Land M."/>
            <person name="Hauser L."/>
            <person name="Kyrpides N."/>
            <person name="Ivanova N."/>
            <person name="Pagani I."/>
            <person name="Parshina S."/>
            <person name="Plugge C."/>
            <person name="Muyzer G."/>
            <person name="Kuever J."/>
            <person name="Ivanova A."/>
            <person name="Nazina T."/>
            <person name="Klenk H.-P."/>
            <person name="Brambilla E."/>
            <person name="Spring S."/>
            <person name="Stams A.F."/>
            <person name="Woyke T."/>
        </authorList>
    </citation>
    <scope>NUCLEOTIDE SEQUENCE [LARGE SCALE GENOMIC DNA]</scope>
    <source>
        <strain evidence="2 3">DSM 7213</strain>
    </source>
</reference>
<organism evidence="2 3">
    <name type="scientific">Desulfoscipio gibsoniae DSM 7213</name>
    <dbReference type="NCBI Taxonomy" id="767817"/>
    <lineage>
        <taxon>Bacteria</taxon>
        <taxon>Bacillati</taxon>
        <taxon>Bacillota</taxon>
        <taxon>Clostridia</taxon>
        <taxon>Eubacteriales</taxon>
        <taxon>Desulfallaceae</taxon>
        <taxon>Desulfoscipio</taxon>
    </lineage>
</organism>
<dbReference type="EMBL" id="CP003273">
    <property type="protein sequence ID" value="AGL02871.1"/>
    <property type="molecule type" value="Genomic_DNA"/>
</dbReference>